<evidence type="ECO:0000313" key="1">
    <source>
        <dbReference type="EMBL" id="SFQ20540.1"/>
    </source>
</evidence>
<reference evidence="2" key="1">
    <citation type="submission" date="2016-10" db="EMBL/GenBank/DDBJ databases">
        <authorList>
            <person name="Varghese N."/>
            <person name="Submissions S."/>
        </authorList>
    </citation>
    <scope>NUCLEOTIDE SEQUENCE [LARGE SCALE GENOMIC DNA]</scope>
    <source>
        <strain evidence="2">JCM 10271</strain>
    </source>
</reference>
<evidence type="ECO:0008006" key="3">
    <source>
        <dbReference type="Google" id="ProtNLM"/>
    </source>
</evidence>
<proteinExistence type="predicted"/>
<keyword evidence="2" id="KW-1185">Reference proteome</keyword>
<name>A0A1I5WLJ6_9RHOB</name>
<dbReference type="AlphaFoldDB" id="A0A1I5WLJ6"/>
<dbReference type="EMBL" id="FOXV01000002">
    <property type="protein sequence ID" value="SFQ20540.1"/>
    <property type="molecule type" value="Genomic_DNA"/>
</dbReference>
<dbReference type="InterPro" id="IPR036278">
    <property type="entry name" value="Sialidase_sf"/>
</dbReference>
<dbReference type="Proteomes" id="UP000243106">
    <property type="component" value="Unassembled WGS sequence"/>
</dbReference>
<sequence length="407" mass="43924">MSFSFEPLESGVSVFVFKGAEAPGHVLDSGLVAGTFAISPKMIVSRMQDHVVETSDGDLHMLINLGLGGGLVLFTSTDNGASWHQNMTFNASGFASTADIRIASDEDEAIMVYTTRNGAIAYAKLDYDTVQDVWTVAYTTTVVDDVMSPNAAHPTITLAASGRLWIAYSEETDDGVVLSVAWSDNAGRDWTETVVTTLDAEAGSARILATEDGVGLIYATAETVTWATYSIGEGVWNFTEIDRDGAIGRYASHFSTAQDGDTLYIVMVGTNQELSFMVYDGVSDSWTRPADIPGVPHGVTTAQISVETDGGLYVTYDDPHTDTLIVMESLDGGQSWSDFAELATPDWIATGPVRMEAPEHFDDELIVFQQVRFPGNDQLSFLWSWTLDTTDGSSSVSASFEAPDWLV</sequence>
<protein>
    <recommendedName>
        <fullName evidence="3">BNR repeat-like domain-containing protein</fullName>
    </recommendedName>
</protein>
<gene>
    <name evidence="1" type="ORF">SAMN05421853_102425</name>
</gene>
<accession>A0A1I5WLJ6</accession>
<dbReference type="SUPFAM" id="SSF50939">
    <property type="entry name" value="Sialidases"/>
    <property type="match status" value="2"/>
</dbReference>
<dbReference type="RefSeq" id="WP_175497488.1">
    <property type="nucleotide sequence ID" value="NZ_FOXV01000002.1"/>
</dbReference>
<dbReference type="Gene3D" id="2.120.10.10">
    <property type="match status" value="1"/>
</dbReference>
<organism evidence="1 2">
    <name type="scientific">Roseivivax halotolerans</name>
    <dbReference type="NCBI Taxonomy" id="93684"/>
    <lineage>
        <taxon>Bacteria</taxon>
        <taxon>Pseudomonadati</taxon>
        <taxon>Pseudomonadota</taxon>
        <taxon>Alphaproteobacteria</taxon>
        <taxon>Rhodobacterales</taxon>
        <taxon>Roseobacteraceae</taxon>
        <taxon>Roseivivax</taxon>
    </lineage>
</organism>
<evidence type="ECO:0000313" key="2">
    <source>
        <dbReference type="Proteomes" id="UP000243106"/>
    </source>
</evidence>
<dbReference type="STRING" id="93684.SAMN05421853_102425"/>
<dbReference type="CDD" id="cd15482">
    <property type="entry name" value="Sialidase_non-viral"/>
    <property type="match status" value="1"/>
</dbReference>